<dbReference type="InterPro" id="IPR000608">
    <property type="entry name" value="UBC"/>
</dbReference>
<dbReference type="Pfam" id="PF00179">
    <property type="entry name" value="UQ_con"/>
    <property type="match status" value="1"/>
</dbReference>
<reference evidence="3" key="1">
    <citation type="journal article" date="2016" name="Proc. Natl. Acad. Sci. U.S.A.">
        <title>Chromosome-level assembly of Arabidopsis thaliana Ler reveals the extent of translocation and inversion polymorphisms.</title>
        <authorList>
            <person name="Zapata L."/>
            <person name="Ding J."/>
            <person name="Willing E.M."/>
            <person name="Hartwig B."/>
            <person name="Bezdan D."/>
            <person name="Jiao W.B."/>
            <person name="Patel V."/>
            <person name="Velikkakam James G."/>
            <person name="Koornneef M."/>
            <person name="Ossowski S."/>
            <person name="Schneeberger K."/>
        </authorList>
    </citation>
    <scope>NUCLEOTIDE SEQUENCE [LARGE SCALE GENOMIC DNA]</scope>
    <source>
        <strain evidence="3">cv. Landsberg erecta</strain>
    </source>
</reference>
<name>A0A178WH20_ARATH</name>
<sequence length="272" mass="30655">MFKKMDKKAAQRIAMEYRAMISKESLFSIGQNSNNIYEWTAVIRGPDGTPYEGGMFNLSIKFPTDYPFKPPKFTFKTPIYHPNINDEGSICMNILKDKWTPALMVEKVLLSILLLLEKPNPDDPLPFLMAKKAVEEENSKELVALSRKSQAFSEASRGVIEVYARGSSVRDLRRFSWIFGRSVSRYQVRSANIFLLVPRLLFAYLPSSGDQAYQAQITFCVCGLISCASPLLGGLGGLSGLAWYFRRWIPGGESCSNRCYHSSKMLLVNTKS</sequence>
<proteinExistence type="predicted"/>
<gene>
    <name evidence="2" type="ordered locus">AXX17_At1g37060</name>
</gene>
<dbReference type="InterPro" id="IPR016135">
    <property type="entry name" value="UBQ-conjugating_enzyme/RWD"/>
</dbReference>
<dbReference type="PANTHER" id="PTHR24068">
    <property type="entry name" value="UBIQUITIN-CONJUGATING ENZYME E2"/>
    <property type="match status" value="1"/>
</dbReference>
<dbReference type="SUPFAM" id="SSF54495">
    <property type="entry name" value="UBC-like"/>
    <property type="match status" value="1"/>
</dbReference>
<comment type="caution">
    <text evidence="2">The sequence shown here is derived from an EMBL/GenBank/DDBJ whole genome shotgun (WGS) entry which is preliminary data.</text>
</comment>
<dbReference type="PROSITE" id="PS50127">
    <property type="entry name" value="UBC_2"/>
    <property type="match status" value="1"/>
</dbReference>
<accession>A0A178WH20</accession>
<dbReference type="Gene3D" id="3.10.110.10">
    <property type="entry name" value="Ubiquitin Conjugating Enzyme"/>
    <property type="match status" value="1"/>
</dbReference>
<evidence type="ECO:0000259" key="1">
    <source>
        <dbReference type="PROSITE" id="PS50127"/>
    </source>
</evidence>
<dbReference type="EMBL" id="LUHQ01000001">
    <property type="protein sequence ID" value="OAP17051.1"/>
    <property type="molecule type" value="Genomic_DNA"/>
</dbReference>
<dbReference type="Proteomes" id="UP000078284">
    <property type="component" value="Chromosome 1"/>
</dbReference>
<dbReference type="ExpressionAtlas" id="A0A178WH20">
    <property type="expression patterns" value="baseline and differential"/>
</dbReference>
<dbReference type="AlphaFoldDB" id="A0A178WH20"/>
<organism evidence="2 3">
    <name type="scientific">Arabidopsis thaliana</name>
    <name type="common">Mouse-ear cress</name>
    <dbReference type="NCBI Taxonomy" id="3702"/>
    <lineage>
        <taxon>Eukaryota</taxon>
        <taxon>Viridiplantae</taxon>
        <taxon>Streptophyta</taxon>
        <taxon>Embryophyta</taxon>
        <taxon>Tracheophyta</taxon>
        <taxon>Spermatophyta</taxon>
        <taxon>Magnoliopsida</taxon>
        <taxon>eudicotyledons</taxon>
        <taxon>Gunneridae</taxon>
        <taxon>Pentapetalae</taxon>
        <taxon>rosids</taxon>
        <taxon>malvids</taxon>
        <taxon>Brassicales</taxon>
        <taxon>Brassicaceae</taxon>
        <taxon>Camelineae</taxon>
        <taxon>Arabidopsis</taxon>
    </lineage>
</organism>
<dbReference type="SMART" id="SM00212">
    <property type="entry name" value="UBCc"/>
    <property type="match status" value="1"/>
</dbReference>
<protein>
    <recommendedName>
        <fullName evidence="1">UBC core domain-containing protein</fullName>
    </recommendedName>
</protein>
<evidence type="ECO:0000313" key="2">
    <source>
        <dbReference type="EMBL" id="OAP17051.1"/>
    </source>
</evidence>
<evidence type="ECO:0000313" key="3">
    <source>
        <dbReference type="Proteomes" id="UP000078284"/>
    </source>
</evidence>
<feature type="domain" description="UBC core" evidence="1">
    <location>
        <begin position="8"/>
        <end position="152"/>
    </location>
</feature>